<dbReference type="EMBL" id="BMXP01000001">
    <property type="protein sequence ID" value="GGW75542.1"/>
    <property type="molecule type" value="Genomic_DNA"/>
</dbReference>
<dbReference type="GO" id="GO:0006304">
    <property type="term" value="P:DNA modification"/>
    <property type="evidence" value="ECO:0007669"/>
    <property type="project" value="InterPro"/>
</dbReference>
<evidence type="ECO:0000313" key="9">
    <source>
        <dbReference type="Proteomes" id="UP000631300"/>
    </source>
</evidence>
<keyword evidence="9" id="KW-1185">Reference proteome</keyword>
<protein>
    <recommendedName>
        <fullName evidence="1">site-specific DNA-methyltransferase (adenine-specific)</fullName>
        <ecNumber evidence="1">2.1.1.72</ecNumber>
    </recommendedName>
</protein>
<keyword evidence="6" id="KW-0175">Coiled coil</keyword>
<dbReference type="SUPFAM" id="SSF53335">
    <property type="entry name" value="S-adenosyl-L-methionine-dependent methyltransferases"/>
    <property type="match status" value="1"/>
</dbReference>
<dbReference type="Proteomes" id="UP000631300">
    <property type="component" value="Unassembled WGS sequence"/>
</dbReference>
<evidence type="ECO:0000256" key="5">
    <source>
        <dbReference type="ARBA" id="ARBA00047942"/>
    </source>
</evidence>
<dbReference type="EC" id="2.1.1.72" evidence="1"/>
<evidence type="ECO:0000256" key="2">
    <source>
        <dbReference type="ARBA" id="ARBA00022603"/>
    </source>
</evidence>
<dbReference type="GO" id="GO:0032259">
    <property type="term" value="P:methylation"/>
    <property type="evidence" value="ECO:0007669"/>
    <property type="project" value="UniProtKB-KW"/>
</dbReference>
<feature type="coiled-coil region" evidence="6">
    <location>
        <begin position="1061"/>
        <end position="1088"/>
    </location>
</feature>
<evidence type="ECO:0000313" key="8">
    <source>
        <dbReference type="EMBL" id="GGW75542.1"/>
    </source>
</evidence>
<dbReference type="RefSeq" id="WP_189403480.1">
    <property type="nucleotide sequence ID" value="NZ_BMXP01000001.1"/>
</dbReference>
<reference evidence="8" key="1">
    <citation type="journal article" date="2014" name="Int. J. Syst. Evol. Microbiol.">
        <title>Complete genome sequence of Corynebacterium casei LMG S-19264T (=DSM 44701T), isolated from a smear-ripened cheese.</title>
        <authorList>
            <consortium name="US DOE Joint Genome Institute (JGI-PGF)"/>
            <person name="Walter F."/>
            <person name="Albersmeier A."/>
            <person name="Kalinowski J."/>
            <person name="Ruckert C."/>
        </authorList>
    </citation>
    <scope>NUCLEOTIDE SEQUENCE</scope>
    <source>
        <strain evidence="8">KCTC 22164</strain>
    </source>
</reference>
<evidence type="ECO:0000256" key="3">
    <source>
        <dbReference type="ARBA" id="ARBA00022679"/>
    </source>
</evidence>
<comment type="caution">
    <text evidence="8">The sequence shown here is derived from an EMBL/GenBank/DDBJ whole genome shotgun (WGS) entry which is preliminary data.</text>
</comment>
<gene>
    <name evidence="8" type="ORF">GCM10007391_04810</name>
</gene>
<comment type="catalytic activity">
    <reaction evidence="5">
        <text>a 2'-deoxyadenosine in DNA + S-adenosyl-L-methionine = an N(6)-methyl-2'-deoxyadenosine in DNA + S-adenosyl-L-homocysteine + H(+)</text>
        <dbReference type="Rhea" id="RHEA:15197"/>
        <dbReference type="Rhea" id="RHEA-COMP:12418"/>
        <dbReference type="Rhea" id="RHEA-COMP:12419"/>
        <dbReference type="ChEBI" id="CHEBI:15378"/>
        <dbReference type="ChEBI" id="CHEBI:57856"/>
        <dbReference type="ChEBI" id="CHEBI:59789"/>
        <dbReference type="ChEBI" id="CHEBI:90615"/>
        <dbReference type="ChEBI" id="CHEBI:90616"/>
        <dbReference type="EC" id="2.1.1.72"/>
    </reaction>
</comment>
<keyword evidence="4" id="KW-0949">S-adenosyl-L-methionine</keyword>
<evidence type="ECO:0000259" key="7">
    <source>
        <dbReference type="Pfam" id="PF07669"/>
    </source>
</evidence>
<name>A0A918JFR4_9ALTE</name>
<evidence type="ECO:0000256" key="1">
    <source>
        <dbReference type="ARBA" id="ARBA00011900"/>
    </source>
</evidence>
<sequence>MMELKKIKKYASEARISFKSAISQRLNQIDKSQSLIAKITDIGEEQVIEQAAYTWFNRLGVIRYLELNEKLSHGYRVLSHPTLAESFQITAVLHELCEDFSIDKPDVIALQLDGDKEEALFRLALLGQCRQLSQSFPFLFAESEGWVDELLPNDLTRSQSIIRFFVDNLEEDYWTSLDVFSELFSAYYADIKKELPKKIGLTELAKATQVTEPAWLSQYMVENALARRWKELCPESRVTDGLGYYLAEPTQPEHVSSHIAKVSKGTQADPQDIKVLDAACGSGRNLLLAYDLLSRIYLEKGYRNRDIPQAIFDNNLFGLDIDERAVQVASLLLVLRAGVEDKRFLTRGYKPTILNLGKLGGLGAIASTKEVERSDYDPEQKRVLIKALTQKYDVVATYPPNLGIIGAADSLAQLKDVAKTDYPETKSNLATMFFSRTLNLLKPDGFAALILKDSWLFLGRYEKMRNLLFNQHAVATLVHMGRGVIPDLHQMNAVVIRNSHLPDFEARYCFVENTDIEDNIIVDDTDGEKEVSVLPRPRYFPPKNDRYVTNSLAKMSVVPTKPLSYWVSSGVQQAFKKGQPFKLSVATLPMGKNIDRDKYVRYWWELDASNVGTGGSWRPIVSGGEYRRWYGNLNSYVNSANNDIAGLGQVVPAVSNSWTALSPKFNAREVPTGCISDPSGPCFAMESSGSDTSKQNRLFQLGLMNSTVFDQLVKTVYPEGVLGSIRAGDLAVLPIESSQKEAIAGITATLVDYAKNDWHSVETSTGFTTQVLLAEQSVSCSDSIAHDFTALKASHCQFTSEVASFESMLNEHVNASYSLDEGEISPVAISDLSFYSNPYVAQGIQSSSAITPEDKKKVFDTYQSNQIEGLISFFVGCLMGRFSCLTTGLVYAGTANENFKETYTSDYYGDFLPDDDGIVPLATESWLFNDDATARFSDFVKGIWGKDTLQENLTFVADSLCLHAIKPKAGEISTDTIRRYFSSQFFTNHCKTYKQRPVYWLISSGKEKAFECLVYLHRYSEGTLSRMRTEYFIPLMSKYESQHDSLSEQIVEATGTEQRRIEKEIKTIEKKQAELRKFDEELKHYAEMRISLDLDDGVKANYGKFGNLLANVKAIHGKAVK</sequence>
<accession>A0A918JFR4</accession>
<keyword evidence="3" id="KW-0808">Transferase</keyword>
<dbReference type="Gene3D" id="3.40.50.150">
    <property type="entry name" value="Vaccinia Virus protein VP39"/>
    <property type="match status" value="1"/>
</dbReference>
<evidence type="ECO:0000256" key="4">
    <source>
        <dbReference type="ARBA" id="ARBA00022691"/>
    </source>
</evidence>
<proteinExistence type="predicted"/>
<keyword evidence="2" id="KW-0489">Methyltransferase</keyword>
<organism evidence="8 9">
    <name type="scientific">Alteromonas halophila</name>
    <dbReference type="NCBI Taxonomy" id="516698"/>
    <lineage>
        <taxon>Bacteria</taxon>
        <taxon>Pseudomonadati</taxon>
        <taxon>Pseudomonadota</taxon>
        <taxon>Gammaproteobacteria</taxon>
        <taxon>Alteromonadales</taxon>
        <taxon>Alteromonadaceae</taxon>
        <taxon>Alteromonas/Salinimonas group</taxon>
        <taxon>Alteromonas</taxon>
    </lineage>
</organism>
<dbReference type="InterPro" id="IPR047939">
    <property type="entry name" value="BREX_1_PglX"/>
</dbReference>
<evidence type="ECO:0000256" key="6">
    <source>
        <dbReference type="SAM" id="Coils"/>
    </source>
</evidence>
<dbReference type="InterPro" id="IPR029063">
    <property type="entry name" value="SAM-dependent_MTases_sf"/>
</dbReference>
<dbReference type="PANTHER" id="PTHR33841:SF1">
    <property type="entry name" value="DNA METHYLTRANSFERASE A"/>
    <property type="match status" value="1"/>
</dbReference>
<reference evidence="8" key="2">
    <citation type="submission" date="2020-09" db="EMBL/GenBank/DDBJ databases">
        <authorList>
            <person name="Sun Q."/>
            <person name="Kim S."/>
        </authorList>
    </citation>
    <scope>NUCLEOTIDE SEQUENCE</scope>
    <source>
        <strain evidence="8">KCTC 22164</strain>
    </source>
</reference>
<dbReference type="Pfam" id="PF07669">
    <property type="entry name" value="Eco57I"/>
    <property type="match status" value="1"/>
</dbReference>
<dbReference type="AlphaFoldDB" id="A0A918JFR4"/>
<feature type="domain" description="Type II methyltransferase M.TaqI-like" evidence="7">
    <location>
        <begin position="314"/>
        <end position="481"/>
    </location>
</feature>
<dbReference type="GO" id="GO:0009007">
    <property type="term" value="F:site-specific DNA-methyltransferase (adenine-specific) activity"/>
    <property type="evidence" value="ECO:0007669"/>
    <property type="project" value="UniProtKB-EC"/>
</dbReference>
<dbReference type="PANTHER" id="PTHR33841">
    <property type="entry name" value="DNA METHYLTRANSFERASE YEEA-RELATED"/>
    <property type="match status" value="1"/>
</dbReference>
<dbReference type="NCBIfam" id="NF033452">
    <property type="entry name" value="BREX_1_MTaseX"/>
    <property type="match status" value="1"/>
</dbReference>
<dbReference type="InterPro" id="IPR050953">
    <property type="entry name" value="N4_N6_ade-DNA_methylase"/>
</dbReference>
<dbReference type="InterPro" id="IPR011639">
    <property type="entry name" value="MethylTrfase_TaqI-like_dom"/>
</dbReference>